<feature type="transmembrane region" description="Helical" evidence="9">
    <location>
        <begin position="162"/>
        <end position="183"/>
    </location>
</feature>
<keyword evidence="9" id="KW-0472">Membrane</keyword>
<keyword evidence="3" id="KW-0597">Phosphoprotein</keyword>
<evidence type="ECO:0000256" key="2">
    <source>
        <dbReference type="ARBA" id="ARBA00012438"/>
    </source>
</evidence>
<dbReference type="Pfam" id="PF02518">
    <property type="entry name" value="HATPase_c"/>
    <property type="match status" value="1"/>
</dbReference>
<keyword evidence="8" id="KW-0902">Two-component regulatory system</keyword>
<evidence type="ECO:0000256" key="7">
    <source>
        <dbReference type="ARBA" id="ARBA00022840"/>
    </source>
</evidence>
<dbReference type="SUPFAM" id="SSF55874">
    <property type="entry name" value="ATPase domain of HSP90 chaperone/DNA topoisomerase II/histidine kinase"/>
    <property type="match status" value="1"/>
</dbReference>
<evidence type="ECO:0000256" key="5">
    <source>
        <dbReference type="ARBA" id="ARBA00022741"/>
    </source>
</evidence>
<comment type="catalytic activity">
    <reaction evidence="1">
        <text>ATP + protein L-histidine = ADP + protein N-phospho-L-histidine.</text>
        <dbReference type="EC" id="2.7.13.3"/>
    </reaction>
</comment>
<dbReference type="Pfam" id="PF07730">
    <property type="entry name" value="HisKA_3"/>
    <property type="match status" value="1"/>
</dbReference>
<feature type="transmembrane region" description="Helical" evidence="9">
    <location>
        <begin position="107"/>
        <end position="126"/>
    </location>
</feature>
<keyword evidence="9" id="KW-0812">Transmembrane</keyword>
<dbReference type="Pfam" id="PF23539">
    <property type="entry name" value="DUF7134"/>
    <property type="match status" value="1"/>
</dbReference>
<feature type="domain" description="Histidine kinase/HSP90-like ATPase" evidence="10">
    <location>
        <begin position="315"/>
        <end position="409"/>
    </location>
</feature>
<evidence type="ECO:0000313" key="11">
    <source>
        <dbReference type="EMBL" id="MBB5836561.1"/>
    </source>
</evidence>
<dbReference type="GO" id="GO:0005524">
    <property type="term" value="F:ATP binding"/>
    <property type="evidence" value="ECO:0007669"/>
    <property type="project" value="UniProtKB-KW"/>
</dbReference>
<dbReference type="GO" id="GO:0016020">
    <property type="term" value="C:membrane"/>
    <property type="evidence" value="ECO:0007669"/>
    <property type="project" value="InterPro"/>
</dbReference>
<comment type="caution">
    <text evidence="11">The sequence shown here is derived from an EMBL/GenBank/DDBJ whole genome shotgun (WGS) entry which is preliminary data.</text>
</comment>
<keyword evidence="4" id="KW-0808">Transferase</keyword>
<evidence type="ECO:0000256" key="3">
    <source>
        <dbReference type="ARBA" id="ARBA00022553"/>
    </source>
</evidence>
<dbReference type="PANTHER" id="PTHR24421">
    <property type="entry name" value="NITRATE/NITRITE SENSOR PROTEIN NARX-RELATED"/>
    <property type="match status" value="1"/>
</dbReference>
<gene>
    <name evidence="11" type="ORF">HDA39_003295</name>
</gene>
<dbReference type="PANTHER" id="PTHR24421:SF10">
    <property type="entry name" value="NITRATE_NITRITE SENSOR PROTEIN NARQ"/>
    <property type="match status" value="1"/>
</dbReference>
<reference evidence="11 12" key="1">
    <citation type="submission" date="2020-08" db="EMBL/GenBank/DDBJ databases">
        <title>Sequencing the genomes of 1000 actinobacteria strains.</title>
        <authorList>
            <person name="Klenk H.-P."/>
        </authorList>
    </citation>
    <scope>NUCLEOTIDE SEQUENCE [LARGE SCALE GENOMIC DNA]</scope>
    <source>
        <strain evidence="11 12">DSM 28967</strain>
    </source>
</reference>
<dbReference type="InterPro" id="IPR011712">
    <property type="entry name" value="Sig_transdc_His_kin_sub3_dim/P"/>
</dbReference>
<organism evidence="11 12">
    <name type="scientific">Kribbella italica</name>
    <dbReference type="NCBI Taxonomy" id="1540520"/>
    <lineage>
        <taxon>Bacteria</taxon>
        <taxon>Bacillati</taxon>
        <taxon>Actinomycetota</taxon>
        <taxon>Actinomycetes</taxon>
        <taxon>Propionibacteriales</taxon>
        <taxon>Kribbellaceae</taxon>
        <taxon>Kribbella</taxon>
    </lineage>
</organism>
<dbReference type="InterPro" id="IPR055558">
    <property type="entry name" value="DUF7134"/>
</dbReference>
<keyword evidence="5" id="KW-0547">Nucleotide-binding</keyword>
<dbReference type="RefSeq" id="WP_184796057.1">
    <property type="nucleotide sequence ID" value="NZ_JACHMY010000001.1"/>
</dbReference>
<dbReference type="AlphaFoldDB" id="A0A7W9J6M1"/>
<dbReference type="InterPro" id="IPR050482">
    <property type="entry name" value="Sensor_HK_TwoCompSys"/>
</dbReference>
<dbReference type="SMART" id="SM00387">
    <property type="entry name" value="HATPase_c"/>
    <property type="match status" value="1"/>
</dbReference>
<evidence type="ECO:0000256" key="6">
    <source>
        <dbReference type="ARBA" id="ARBA00022777"/>
    </source>
</evidence>
<evidence type="ECO:0000259" key="10">
    <source>
        <dbReference type="SMART" id="SM00387"/>
    </source>
</evidence>
<dbReference type="Gene3D" id="1.20.5.1930">
    <property type="match status" value="1"/>
</dbReference>
<dbReference type="InterPro" id="IPR036890">
    <property type="entry name" value="HATPase_C_sf"/>
</dbReference>
<evidence type="ECO:0000313" key="12">
    <source>
        <dbReference type="Proteomes" id="UP000549971"/>
    </source>
</evidence>
<evidence type="ECO:0000256" key="4">
    <source>
        <dbReference type="ARBA" id="ARBA00022679"/>
    </source>
</evidence>
<proteinExistence type="predicted"/>
<dbReference type="EC" id="2.7.13.3" evidence="2"/>
<accession>A0A7W9J6M1</accession>
<sequence length="412" mass="42397">MTSSGRADRWVRAHPVVPDSLLALAVGAVVGPPSVEILRAATSPGWALWTAGLCGVVLLGTVALRRIATEAAFVVAGLAMAVTVALPNTTIRPAGLGLAGAGDEMEIPLFFLPTSAVYLILLYAVAAQCAPFKSLIALGISVTGAVLCTARTATAYGALPAGWLTLLLALLALLAAVAGTWSMGRSHFERRQRLVEEATDAAERAVTGERQRIARDMHDIVAHSLAVIARQAEGGAAIAAKSPERAAQALSVIAGTAREALTDMRGTLHVLREATPQEAVQPSLAAIPALVERLRATGVDVRLVEQGTPEAMTPSAATAAYRLVQEALTNSVKHAGSDPAIAVTVAHSPQASVITVEDDGGNSGDRPTVPGAGAGLRGAQERVHAAGGTFEAGPADGGFRVRAEFRVRDRKG</sequence>
<dbReference type="Gene3D" id="3.30.565.10">
    <property type="entry name" value="Histidine kinase-like ATPase, C-terminal domain"/>
    <property type="match status" value="1"/>
</dbReference>
<evidence type="ECO:0000256" key="1">
    <source>
        <dbReference type="ARBA" id="ARBA00000085"/>
    </source>
</evidence>
<dbReference type="Proteomes" id="UP000549971">
    <property type="component" value="Unassembled WGS sequence"/>
</dbReference>
<feature type="transmembrane region" description="Helical" evidence="9">
    <location>
        <begin position="71"/>
        <end position="87"/>
    </location>
</feature>
<dbReference type="CDD" id="cd16917">
    <property type="entry name" value="HATPase_UhpB-NarQ-NarX-like"/>
    <property type="match status" value="1"/>
</dbReference>
<dbReference type="EMBL" id="JACHMY010000001">
    <property type="protein sequence ID" value="MBB5836561.1"/>
    <property type="molecule type" value="Genomic_DNA"/>
</dbReference>
<protein>
    <recommendedName>
        <fullName evidence="2">histidine kinase</fullName>
        <ecNumber evidence="2">2.7.13.3</ecNumber>
    </recommendedName>
</protein>
<evidence type="ECO:0000256" key="8">
    <source>
        <dbReference type="ARBA" id="ARBA00023012"/>
    </source>
</evidence>
<feature type="transmembrane region" description="Helical" evidence="9">
    <location>
        <begin position="46"/>
        <end position="64"/>
    </location>
</feature>
<evidence type="ECO:0000256" key="9">
    <source>
        <dbReference type="SAM" id="Phobius"/>
    </source>
</evidence>
<feature type="transmembrane region" description="Helical" evidence="9">
    <location>
        <begin position="135"/>
        <end position="156"/>
    </location>
</feature>
<dbReference type="GO" id="GO:0000155">
    <property type="term" value="F:phosphorelay sensor kinase activity"/>
    <property type="evidence" value="ECO:0007669"/>
    <property type="project" value="InterPro"/>
</dbReference>
<name>A0A7W9J6M1_9ACTN</name>
<keyword evidence="9" id="KW-1133">Transmembrane helix</keyword>
<dbReference type="InterPro" id="IPR003594">
    <property type="entry name" value="HATPase_dom"/>
</dbReference>
<dbReference type="GO" id="GO:0046983">
    <property type="term" value="F:protein dimerization activity"/>
    <property type="evidence" value="ECO:0007669"/>
    <property type="project" value="InterPro"/>
</dbReference>
<keyword evidence="7" id="KW-0067">ATP-binding</keyword>
<keyword evidence="12" id="KW-1185">Reference proteome</keyword>
<keyword evidence="6 11" id="KW-0418">Kinase</keyword>
<feature type="transmembrane region" description="Helical" evidence="9">
    <location>
        <begin position="21"/>
        <end position="40"/>
    </location>
</feature>